<evidence type="ECO:0000259" key="1">
    <source>
        <dbReference type="Pfam" id="PF03551"/>
    </source>
</evidence>
<organism evidence="3 4">
    <name type="scientific">Lacticaseibacillus pabuli</name>
    <dbReference type="NCBI Taxonomy" id="3025672"/>
    <lineage>
        <taxon>Bacteria</taxon>
        <taxon>Bacillati</taxon>
        <taxon>Bacillota</taxon>
        <taxon>Bacilli</taxon>
        <taxon>Lactobacillales</taxon>
        <taxon>Lactobacillaceae</taxon>
        <taxon>Lacticaseibacillus</taxon>
    </lineage>
</organism>
<dbReference type="InterPro" id="IPR036388">
    <property type="entry name" value="WH-like_DNA-bd_sf"/>
</dbReference>
<evidence type="ECO:0000259" key="2">
    <source>
        <dbReference type="Pfam" id="PF10400"/>
    </source>
</evidence>
<dbReference type="PANTHER" id="PTHR43252">
    <property type="entry name" value="TRANSCRIPTIONAL REGULATOR YQJI"/>
    <property type="match status" value="1"/>
</dbReference>
<dbReference type="Gene3D" id="1.10.10.10">
    <property type="entry name" value="Winged helix-like DNA-binding domain superfamily/Winged helix DNA-binding domain"/>
    <property type="match status" value="1"/>
</dbReference>
<feature type="domain" description="Transcription regulator PadR C-terminal" evidence="2">
    <location>
        <begin position="98"/>
        <end position="178"/>
    </location>
</feature>
<proteinExistence type="predicted"/>
<feature type="domain" description="Transcription regulator PadR N-terminal" evidence="1">
    <location>
        <begin position="11"/>
        <end position="83"/>
    </location>
</feature>
<dbReference type="Pfam" id="PF03551">
    <property type="entry name" value="PadR"/>
    <property type="match status" value="1"/>
</dbReference>
<accession>A0ABY7WRD3</accession>
<dbReference type="EMBL" id="CP117884">
    <property type="protein sequence ID" value="WDF81577.1"/>
    <property type="molecule type" value="Genomic_DNA"/>
</dbReference>
<keyword evidence="4" id="KW-1185">Reference proteome</keyword>
<dbReference type="Proteomes" id="UP001220377">
    <property type="component" value="Chromosome"/>
</dbReference>
<reference evidence="3 4" key="1">
    <citation type="submission" date="2023-02" db="EMBL/GenBank/DDBJ databases">
        <title>Genome sequence of Lacticaseibacillus sp. KACC 23028.</title>
        <authorList>
            <person name="Kim S."/>
            <person name="Heo J."/>
            <person name="Kwon S.-W."/>
        </authorList>
    </citation>
    <scope>NUCLEOTIDE SEQUENCE [LARGE SCALE GENOMIC DNA]</scope>
    <source>
        <strain evidence="3 4">KACC 23028</strain>
    </source>
</reference>
<sequence length="180" mass="20706">MAQRNVLQYIILGLLDQRPLTGYELTKAFDSDIGEFWSAQHSQIYPQLRKLEEAALIKHEDEISGEKLTRKRYDVMPAGQVMLNDWLASDATEAAPGKDEFPLKLYFIRTAQDRRLGPMLGTQQRLHEQKLIHLRHQMATKFPEGVGKSDFGHYLVLDYAVRRETAYCAWLTDAIARVEA</sequence>
<dbReference type="InterPro" id="IPR036390">
    <property type="entry name" value="WH_DNA-bd_sf"/>
</dbReference>
<protein>
    <submittedName>
        <fullName evidence="3">PadR family transcriptional regulator</fullName>
    </submittedName>
</protein>
<evidence type="ECO:0000313" key="3">
    <source>
        <dbReference type="EMBL" id="WDF81577.1"/>
    </source>
</evidence>
<dbReference type="Gene3D" id="6.10.140.190">
    <property type="match status" value="1"/>
</dbReference>
<dbReference type="RefSeq" id="WP_274258431.1">
    <property type="nucleotide sequence ID" value="NZ_CP117884.1"/>
</dbReference>
<evidence type="ECO:0000313" key="4">
    <source>
        <dbReference type="Proteomes" id="UP001220377"/>
    </source>
</evidence>
<name>A0ABY7WRD3_9LACO</name>
<dbReference type="Pfam" id="PF10400">
    <property type="entry name" value="Vir_act_alpha_C"/>
    <property type="match status" value="1"/>
</dbReference>
<dbReference type="InterPro" id="IPR018309">
    <property type="entry name" value="Tscrpt_reg_PadR_C"/>
</dbReference>
<gene>
    <name evidence="3" type="ORF">PQ472_06480</name>
</gene>
<dbReference type="InterPro" id="IPR005149">
    <property type="entry name" value="Tscrpt_reg_PadR_N"/>
</dbReference>
<dbReference type="SUPFAM" id="SSF46785">
    <property type="entry name" value="Winged helix' DNA-binding domain"/>
    <property type="match status" value="1"/>
</dbReference>
<dbReference type="PANTHER" id="PTHR43252:SF6">
    <property type="entry name" value="NEGATIVE TRANSCRIPTION REGULATOR PADR"/>
    <property type="match status" value="1"/>
</dbReference>